<feature type="compositionally biased region" description="Polar residues" evidence="13">
    <location>
        <begin position="409"/>
        <end position="420"/>
    </location>
</feature>
<evidence type="ECO:0000256" key="8">
    <source>
        <dbReference type="ARBA" id="ARBA00022853"/>
    </source>
</evidence>
<dbReference type="GO" id="GO:0032259">
    <property type="term" value="P:methylation"/>
    <property type="evidence" value="ECO:0007669"/>
    <property type="project" value="UniProtKB-KW"/>
</dbReference>
<reference evidence="15" key="1">
    <citation type="submission" date="2021-11" db="EMBL/GenBank/DDBJ databases">
        <authorList>
            <person name="Schell T."/>
        </authorList>
    </citation>
    <scope>NUCLEOTIDE SEQUENCE</scope>
    <source>
        <strain evidence="15">M5</strain>
    </source>
</reference>
<dbReference type="PROSITE" id="PS50280">
    <property type="entry name" value="SET"/>
    <property type="match status" value="1"/>
</dbReference>
<evidence type="ECO:0000313" key="16">
    <source>
        <dbReference type="Proteomes" id="UP000789390"/>
    </source>
</evidence>
<dbReference type="GO" id="GO:0005634">
    <property type="term" value="C:nucleus"/>
    <property type="evidence" value="ECO:0007669"/>
    <property type="project" value="UniProtKB-SubCell"/>
</dbReference>
<dbReference type="InterPro" id="IPR016858">
    <property type="entry name" value="KMT5A-like"/>
</dbReference>
<dbReference type="GO" id="GO:0005700">
    <property type="term" value="C:polytene chromosome"/>
    <property type="evidence" value="ECO:0007669"/>
    <property type="project" value="TreeGrafter"/>
</dbReference>
<dbReference type="InterPro" id="IPR000225">
    <property type="entry name" value="Armadillo"/>
</dbReference>
<evidence type="ECO:0000313" key="15">
    <source>
        <dbReference type="EMBL" id="CAH0104833.1"/>
    </source>
</evidence>
<evidence type="ECO:0000259" key="14">
    <source>
        <dbReference type="PROSITE" id="PS50280"/>
    </source>
</evidence>
<dbReference type="PANTHER" id="PTHR46167:SF1">
    <property type="entry name" value="N-LYSINE METHYLTRANSFERASE KMT5A"/>
    <property type="match status" value="1"/>
</dbReference>
<keyword evidence="9" id="KW-0805">Transcription regulation</keyword>
<keyword evidence="4" id="KW-0158">Chromosome</keyword>
<dbReference type="InterPro" id="IPR016024">
    <property type="entry name" value="ARM-type_fold"/>
</dbReference>
<dbReference type="SUPFAM" id="SSF48371">
    <property type="entry name" value="ARM repeat"/>
    <property type="match status" value="1"/>
</dbReference>
<dbReference type="InterPro" id="IPR051760">
    <property type="entry name" value="KMT5A"/>
</dbReference>
<comment type="catalytic activity">
    <reaction evidence="12">
        <text>L-lysyl(20)-[histone H4] + S-adenosyl-L-methionine = N(6)-methyl-L-lysyl(20)-[histone H4] + S-adenosyl-L-homocysteine + H(+)</text>
        <dbReference type="Rhea" id="RHEA:60344"/>
        <dbReference type="Rhea" id="RHEA-COMP:15554"/>
        <dbReference type="Rhea" id="RHEA-COMP:15555"/>
        <dbReference type="ChEBI" id="CHEBI:15378"/>
        <dbReference type="ChEBI" id="CHEBI:29969"/>
        <dbReference type="ChEBI" id="CHEBI:57856"/>
        <dbReference type="ChEBI" id="CHEBI:59789"/>
        <dbReference type="ChEBI" id="CHEBI:61929"/>
        <dbReference type="EC" id="2.1.1.361"/>
    </reaction>
</comment>
<dbReference type="SUPFAM" id="SSF82199">
    <property type="entry name" value="SET domain"/>
    <property type="match status" value="1"/>
</dbReference>
<keyword evidence="11" id="KW-0539">Nucleus</keyword>
<dbReference type="GO" id="GO:0043516">
    <property type="term" value="P:regulation of DNA damage response, signal transduction by p53 class mediator"/>
    <property type="evidence" value="ECO:0007669"/>
    <property type="project" value="TreeGrafter"/>
</dbReference>
<dbReference type="OrthoDB" id="21522at2759"/>
<keyword evidence="6" id="KW-0808">Transferase</keyword>
<comment type="caution">
    <text evidence="15">The sequence shown here is derived from an EMBL/GenBank/DDBJ whole genome shotgun (WGS) entry which is preliminary data.</text>
</comment>
<evidence type="ECO:0000256" key="6">
    <source>
        <dbReference type="ARBA" id="ARBA00022679"/>
    </source>
</evidence>
<feature type="region of interest" description="Disordered" evidence="13">
    <location>
        <begin position="385"/>
        <end position="422"/>
    </location>
</feature>
<dbReference type="InterPro" id="IPR046341">
    <property type="entry name" value="SET_dom_sf"/>
</dbReference>
<keyword evidence="8" id="KW-0156">Chromatin regulator</keyword>
<evidence type="ECO:0000256" key="11">
    <source>
        <dbReference type="ARBA" id="ARBA00023242"/>
    </source>
</evidence>
<organism evidence="15 16">
    <name type="scientific">Daphnia galeata</name>
    <dbReference type="NCBI Taxonomy" id="27404"/>
    <lineage>
        <taxon>Eukaryota</taxon>
        <taxon>Metazoa</taxon>
        <taxon>Ecdysozoa</taxon>
        <taxon>Arthropoda</taxon>
        <taxon>Crustacea</taxon>
        <taxon>Branchiopoda</taxon>
        <taxon>Diplostraca</taxon>
        <taxon>Cladocera</taxon>
        <taxon>Anomopoda</taxon>
        <taxon>Daphniidae</taxon>
        <taxon>Daphnia</taxon>
    </lineage>
</organism>
<keyword evidence="10" id="KW-0804">Transcription</keyword>
<keyword evidence="7" id="KW-0949">S-adenosyl-L-methionine</keyword>
<dbReference type="InterPro" id="IPR001214">
    <property type="entry name" value="SET_dom"/>
</dbReference>
<dbReference type="InterPro" id="IPR011989">
    <property type="entry name" value="ARM-like"/>
</dbReference>
<sequence length="691" mass="76968">MSSEAESKNTVQNIRDENRQEFNRLRKEKRYKVTTFQRRGLEQLEPRTYSSDNLHSMAATLRKRKGIKKEFLAELSQALAESEQNAITFCGIDGSIPSLCTFLTGGDSTLQLEAAFCIANAAIWEDETKTVSQLASVTGAYLVTLLGSGNSSLQEACCWALGNMLPQGKIILSAQGFLDKLLTLCDSPFGNVQNAAVQCMIQYVSTNSPLEADLTKIAAHIDKLLHSNEVDVCSLCWLNYLLSFFPCCDASILVNNIVFWSLCQLRKQLSDEKNVSVLVPLVRFFGNVCVASDDHTIALLNESDFTEIILQLLNFSYEPICKETLLLIANIINNPSTIIHSTVANFDYIITNFWQDSSTTAKRGKKPAASLESSNNPSNDAVAITQQQAATPKEAVTNKAKSSFRGKLSHTSPILDSSSLKSEEASRVEQAEIDKEVGQVAKSLALQRVFGKSLSPEKGEPSPHKILLEEETLTTLQFDSESHEVSEKIIKEEILVDQLVKEPKVKAMKAKRKLNVNQSLNQDSSQNHKLTEYFAVRRSVRKPKTAILEEKQRNLEESVLSGKEDGLQVHNFPGKGRGIVATQLFRRGEFVVEYSGDLIDMAEAREREKLYAADQNTGCYIVDATSESHRLGRLVNHSRQSGNLMPKVIEIKDRPHLLLVARSDILPGEELLYDYGDRSRVSLKYHPWLAS</sequence>
<dbReference type="PROSITE" id="PS51571">
    <property type="entry name" value="SAM_MT43_PR_SET"/>
    <property type="match status" value="1"/>
</dbReference>
<evidence type="ECO:0000256" key="9">
    <source>
        <dbReference type="ARBA" id="ARBA00023015"/>
    </source>
</evidence>
<dbReference type="InterPro" id="IPR047266">
    <property type="entry name" value="KMT5A-like_SET"/>
</dbReference>
<dbReference type="SMART" id="SM00317">
    <property type="entry name" value="SET"/>
    <property type="match status" value="1"/>
</dbReference>
<dbReference type="CDD" id="cd10528">
    <property type="entry name" value="SET_SETD8"/>
    <property type="match status" value="1"/>
</dbReference>
<dbReference type="EC" id="2.1.1.361" evidence="3"/>
<dbReference type="GO" id="GO:0006357">
    <property type="term" value="P:regulation of transcription by RNA polymerase II"/>
    <property type="evidence" value="ECO:0007669"/>
    <property type="project" value="TreeGrafter"/>
</dbReference>
<dbReference type="Proteomes" id="UP000789390">
    <property type="component" value="Unassembled WGS sequence"/>
</dbReference>
<dbReference type="Gene3D" id="1.25.10.10">
    <property type="entry name" value="Leucine-rich Repeat Variant"/>
    <property type="match status" value="1"/>
</dbReference>
<keyword evidence="16" id="KW-1185">Reference proteome</keyword>
<dbReference type="PANTHER" id="PTHR46167">
    <property type="entry name" value="N-LYSINE METHYLTRANSFERASE KMT5A"/>
    <property type="match status" value="1"/>
</dbReference>
<evidence type="ECO:0000256" key="2">
    <source>
        <dbReference type="ARBA" id="ARBA00004286"/>
    </source>
</evidence>
<evidence type="ECO:0000256" key="10">
    <source>
        <dbReference type="ARBA" id="ARBA00023163"/>
    </source>
</evidence>
<dbReference type="AlphaFoldDB" id="A0A8J2RS95"/>
<dbReference type="Pfam" id="PF00856">
    <property type="entry name" value="SET"/>
    <property type="match status" value="1"/>
</dbReference>
<evidence type="ECO:0000256" key="3">
    <source>
        <dbReference type="ARBA" id="ARBA00012187"/>
    </source>
</evidence>
<evidence type="ECO:0000256" key="4">
    <source>
        <dbReference type="ARBA" id="ARBA00022454"/>
    </source>
</evidence>
<evidence type="ECO:0000256" key="1">
    <source>
        <dbReference type="ARBA" id="ARBA00004123"/>
    </source>
</evidence>
<proteinExistence type="predicted"/>
<gene>
    <name evidence="15" type="ORF">DGAL_LOCUS7762</name>
</gene>
<feature type="domain" description="SET" evidence="14">
    <location>
        <begin position="565"/>
        <end position="676"/>
    </location>
</feature>
<evidence type="ECO:0000256" key="13">
    <source>
        <dbReference type="SAM" id="MobiDB-lite"/>
    </source>
</evidence>
<evidence type="ECO:0000256" key="12">
    <source>
        <dbReference type="ARBA" id="ARBA00047784"/>
    </source>
</evidence>
<dbReference type="SMART" id="SM00185">
    <property type="entry name" value="ARM"/>
    <property type="match status" value="3"/>
</dbReference>
<accession>A0A8J2RS95</accession>
<dbReference type="Gene3D" id="2.170.270.10">
    <property type="entry name" value="SET domain"/>
    <property type="match status" value="1"/>
</dbReference>
<dbReference type="Pfam" id="PF00514">
    <property type="entry name" value="Arm"/>
    <property type="match status" value="1"/>
</dbReference>
<evidence type="ECO:0000256" key="7">
    <source>
        <dbReference type="ARBA" id="ARBA00022691"/>
    </source>
</evidence>
<dbReference type="GO" id="GO:0140944">
    <property type="term" value="F:histone H4K20 monomethyltransferase activity"/>
    <property type="evidence" value="ECO:0007669"/>
    <property type="project" value="UniProtKB-EC"/>
</dbReference>
<comment type="subcellular location">
    <subcellularLocation>
        <location evidence="2">Chromosome</location>
    </subcellularLocation>
    <subcellularLocation>
        <location evidence="1">Nucleus</location>
    </subcellularLocation>
</comment>
<dbReference type="EMBL" id="CAKKLH010000157">
    <property type="protein sequence ID" value="CAH0104833.1"/>
    <property type="molecule type" value="Genomic_DNA"/>
</dbReference>
<protein>
    <recommendedName>
        <fullName evidence="3">[histone H4]-lysine(20) N-methyltransferase</fullName>
        <ecNumber evidence="3">2.1.1.361</ecNumber>
    </recommendedName>
</protein>
<name>A0A8J2RS95_9CRUS</name>
<keyword evidence="5" id="KW-0489">Methyltransferase</keyword>
<evidence type="ECO:0000256" key="5">
    <source>
        <dbReference type="ARBA" id="ARBA00022603"/>
    </source>
</evidence>